<comment type="caution">
    <text evidence="17">The sequence shown here is derived from an EMBL/GenBank/DDBJ whole genome shotgun (WGS) entry which is preliminary data.</text>
</comment>
<dbReference type="Pfam" id="PF00512">
    <property type="entry name" value="HisKA"/>
    <property type="match status" value="1"/>
</dbReference>
<name>A0A3S0YI12_CHLFR</name>
<dbReference type="GO" id="GO:0006355">
    <property type="term" value="P:regulation of DNA-templated transcription"/>
    <property type="evidence" value="ECO:0007669"/>
    <property type="project" value="InterPro"/>
</dbReference>
<dbReference type="InterPro" id="IPR035965">
    <property type="entry name" value="PAS-like_dom_sf"/>
</dbReference>
<evidence type="ECO:0000259" key="15">
    <source>
        <dbReference type="PROSITE" id="PS50046"/>
    </source>
</evidence>
<dbReference type="Pfam" id="PF00360">
    <property type="entry name" value="PHY"/>
    <property type="match status" value="1"/>
</dbReference>
<dbReference type="InterPro" id="IPR003594">
    <property type="entry name" value="HATPase_dom"/>
</dbReference>
<evidence type="ECO:0000256" key="10">
    <source>
        <dbReference type="ARBA" id="ARBA00022840"/>
    </source>
</evidence>
<dbReference type="Proteomes" id="UP000268857">
    <property type="component" value="Unassembled WGS sequence"/>
</dbReference>
<dbReference type="InterPro" id="IPR016132">
    <property type="entry name" value="Phyto_chromo_attachment"/>
</dbReference>
<dbReference type="AlphaFoldDB" id="A0A3S0YI12"/>
<evidence type="ECO:0000256" key="7">
    <source>
        <dbReference type="ARBA" id="ARBA00022679"/>
    </source>
</evidence>
<dbReference type="SUPFAM" id="SSF55874">
    <property type="entry name" value="ATPase domain of HSP90 chaperone/DNA topoisomerase II/histidine kinase"/>
    <property type="match status" value="1"/>
</dbReference>
<dbReference type="Gene3D" id="3.30.450.40">
    <property type="match status" value="1"/>
</dbReference>
<evidence type="ECO:0000259" key="16">
    <source>
        <dbReference type="PROSITE" id="PS50109"/>
    </source>
</evidence>
<evidence type="ECO:0000256" key="14">
    <source>
        <dbReference type="SAM" id="Coils"/>
    </source>
</evidence>
<sequence>MNSSNEDSTIQFVDLINCDREPIHIPGSIQPHGVLFVLQEPDLKILRVSSNTLSFLGVPPESLLNQSLSKLLDPYAFDSLKQSLSQLELENVNPLKLSLKLENKSLLCNGIAHRSQELLILELEHSLTPEVLSFLDLYHLVRTSASSIQKAKTLEELCQTAVKEIRKLTGMDRVMIYKFDPQGHGTIVAEDKPDTLSPFLGLRYPASDVPKQARRLYLENWIRLIADVNYQPVEIIPTTAHLYDQSLDLSFSVLRSVSPLHIQYLKNMGVGASMSISLIVEQKLWGLIACHHYSPKQIAYEVRTACEFLGQVMSSQIPYLEANEDQDYKLYLKSIQNKLIEYVFAENNFENNFTDGLLKHQPNLLNLAQANGAAIWFNGDCKVIGNTPEREEIQALVEWLAQTMSQNVFQTNSLPLLYPQAETFKEVASGLLAIAISANQYILWFRPEVIHTVNWAGNPNKPVEIDEDGTERLSPRGSFELWQETVQLTSQPWKPCEVEAVDELRTALVGIVLRQANELAKLNQALRQSEAEQRHKAMQLEQALQELQHTQVRLIQSAKMSSLGQLVAGIAHEINNPINFIYGNLTHADTYINNLLKLLHLYQQELATPGSELQKELEATNVEFVREDLPKLLQSMQAGASRIRDIVYSLRNFSRLDESKLKSVDIHEGLDSTLLILSNRLKARLGFPEIQVVKEYSYLPLIECYASELNQVFMALLTNAIDALEERHRQHTLDEIAAKPSKITIRTSVVSSDRQSVTDKKVLIQIIDNGMGIAEDIQPKIFDPIFSTKSGDKRLRGMSLAISHQIVEKHQGQITCISSLGKGAEFRVELPI</sequence>
<comment type="catalytic activity">
    <reaction evidence="1">
        <text>ATP + protein L-histidine = ADP + protein N-phospho-L-histidine.</text>
        <dbReference type="EC" id="2.7.13.3"/>
    </reaction>
</comment>
<accession>A0A3S0YI12</accession>
<evidence type="ECO:0000256" key="3">
    <source>
        <dbReference type="ARBA" id="ARBA00012438"/>
    </source>
</evidence>
<keyword evidence="11" id="KW-0157">Chromophore</keyword>
<dbReference type="PANTHER" id="PTHR43065">
    <property type="entry name" value="SENSOR HISTIDINE KINASE"/>
    <property type="match status" value="1"/>
</dbReference>
<dbReference type="InterPro" id="IPR036890">
    <property type="entry name" value="HATPase_C_sf"/>
</dbReference>
<proteinExistence type="inferred from homology"/>
<dbReference type="GO" id="GO:0005524">
    <property type="term" value="F:ATP binding"/>
    <property type="evidence" value="ECO:0007669"/>
    <property type="project" value="UniProtKB-KW"/>
</dbReference>
<dbReference type="Pfam" id="PF01590">
    <property type="entry name" value="GAF"/>
    <property type="match status" value="1"/>
</dbReference>
<gene>
    <name evidence="17" type="primary">bphP</name>
    <name evidence="17" type="ORF">PCC6912_11150</name>
</gene>
<feature type="domain" description="Phytochrome chromophore attachment site" evidence="15">
    <location>
        <begin position="153"/>
        <end position="311"/>
    </location>
</feature>
<dbReference type="GO" id="GO:0000155">
    <property type="term" value="F:phosphorelay sensor kinase activity"/>
    <property type="evidence" value="ECO:0007669"/>
    <property type="project" value="InterPro"/>
</dbReference>
<dbReference type="GO" id="GO:0009584">
    <property type="term" value="P:detection of visible light"/>
    <property type="evidence" value="ECO:0007669"/>
    <property type="project" value="InterPro"/>
</dbReference>
<dbReference type="SMART" id="SM00387">
    <property type="entry name" value="HATPase_c"/>
    <property type="match status" value="1"/>
</dbReference>
<keyword evidence="6" id="KW-0716">Sensory transduction</keyword>
<dbReference type="PROSITE" id="PS50046">
    <property type="entry name" value="PHYTOCHROME_2"/>
    <property type="match status" value="1"/>
</dbReference>
<dbReference type="RefSeq" id="WP_127011287.1">
    <property type="nucleotide sequence ID" value="NZ_RSCJ01000003.1"/>
</dbReference>
<evidence type="ECO:0000256" key="6">
    <source>
        <dbReference type="ARBA" id="ARBA00022606"/>
    </source>
</evidence>
<keyword evidence="8" id="KW-0547">Nucleotide-binding</keyword>
<keyword evidence="13" id="KW-0675">Receptor</keyword>
<dbReference type="Gene3D" id="3.30.565.10">
    <property type="entry name" value="Histidine kinase-like ATPase, C-terminal domain"/>
    <property type="match status" value="1"/>
</dbReference>
<feature type="coiled-coil region" evidence="14">
    <location>
        <begin position="512"/>
        <end position="557"/>
    </location>
</feature>
<organism evidence="17 18">
    <name type="scientific">Chlorogloeopsis fritschii PCC 6912</name>
    <dbReference type="NCBI Taxonomy" id="211165"/>
    <lineage>
        <taxon>Bacteria</taxon>
        <taxon>Bacillati</taxon>
        <taxon>Cyanobacteriota</taxon>
        <taxon>Cyanophyceae</taxon>
        <taxon>Nostocales</taxon>
        <taxon>Chlorogloeopsidaceae</taxon>
        <taxon>Chlorogloeopsis</taxon>
    </lineage>
</organism>
<dbReference type="InterPro" id="IPR043150">
    <property type="entry name" value="Phytochrome_PHY_sf"/>
</dbReference>
<evidence type="ECO:0000256" key="12">
    <source>
        <dbReference type="ARBA" id="ARBA00023012"/>
    </source>
</evidence>
<keyword evidence="4" id="KW-0600">Photoreceptor protein</keyword>
<keyword evidence="7" id="KW-0808">Transferase</keyword>
<dbReference type="EMBL" id="RSCJ01000003">
    <property type="protein sequence ID" value="RUR84999.1"/>
    <property type="molecule type" value="Genomic_DNA"/>
</dbReference>
<dbReference type="PRINTS" id="PR01033">
    <property type="entry name" value="PHYTOCHROME"/>
</dbReference>
<dbReference type="SUPFAM" id="SSF55781">
    <property type="entry name" value="GAF domain-like"/>
    <property type="match status" value="2"/>
</dbReference>
<dbReference type="InterPro" id="IPR036097">
    <property type="entry name" value="HisK_dim/P_sf"/>
</dbReference>
<feature type="domain" description="Histidine kinase" evidence="16">
    <location>
        <begin position="569"/>
        <end position="832"/>
    </location>
</feature>
<keyword evidence="5" id="KW-0597">Phosphoprotein</keyword>
<keyword evidence="10" id="KW-0067">ATP-binding</keyword>
<dbReference type="SUPFAM" id="SSF47384">
    <property type="entry name" value="Homodimeric domain of signal transducing histidine kinase"/>
    <property type="match status" value="1"/>
</dbReference>
<keyword evidence="12" id="KW-0902">Two-component regulatory system</keyword>
<dbReference type="Gene3D" id="3.30.450.270">
    <property type="match status" value="1"/>
</dbReference>
<dbReference type="GO" id="GO:0009881">
    <property type="term" value="F:photoreceptor activity"/>
    <property type="evidence" value="ECO:0007669"/>
    <property type="project" value="UniProtKB-KW"/>
</dbReference>
<dbReference type="InterPro" id="IPR013515">
    <property type="entry name" value="Phytochrome_cen-reg"/>
</dbReference>
<dbReference type="SUPFAM" id="SSF55785">
    <property type="entry name" value="PYP-like sensor domain (PAS domain)"/>
    <property type="match status" value="1"/>
</dbReference>
<evidence type="ECO:0000256" key="2">
    <source>
        <dbReference type="ARBA" id="ARBA00006402"/>
    </source>
</evidence>
<dbReference type="InterPro" id="IPR003018">
    <property type="entry name" value="GAF"/>
</dbReference>
<evidence type="ECO:0000256" key="4">
    <source>
        <dbReference type="ARBA" id="ARBA00022543"/>
    </source>
</evidence>
<protein>
    <recommendedName>
        <fullName evidence="3">histidine kinase</fullName>
        <ecNumber evidence="3">2.7.13.3</ecNumber>
    </recommendedName>
</protein>
<dbReference type="OrthoDB" id="9760752at2"/>
<dbReference type="InterPro" id="IPR029016">
    <property type="entry name" value="GAF-like_dom_sf"/>
</dbReference>
<evidence type="ECO:0000256" key="11">
    <source>
        <dbReference type="ARBA" id="ARBA00022991"/>
    </source>
</evidence>
<dbReference type="STRING" id="211165.GCA_000317285_03155"/>
<dbReference type="PANTHER" id="PTHR43065:SF10">
    <property type="entry name" value="PEROXIDE STRESS-ACTIVATED HISTIDINE KINASE MAK3"/>
    <property type="match status" value="1"/>
</dbReference>
<dbReference type="SMART" id="SM00065">
    <property type="entry name" value="GAF"/>
    <property type="match status" value="1"/>
</dbReference>
<dbReference type="Pfam" id="PF02518">
    <property type="entry name" value="HATPase_c"/>
    <property type="match status" value="1"/>
</dbReference>
<evidence type="ECO:0000256" key="9">
    <source>
        <dbReference type="ARBA" id="ARBA00022777"/>
    </source>
</evidence>
<evidence type="ECO:0000256" key="8">
    <source>
        <dbReference type="ARBA" id="ARBA00022741"/>
    </source>
</evidence>
<evidence type="ECO:0000313" key="18">
    <source>
        <dbReference type="Proteomes" id="UP000268857"/>
    </source>
</evidence>
<evidence type="ECO:0000256" key="5">
    <source>
        <dbReference type="ARBA" id="ARBA00022553"/>
    </source>
</evidence>
<keyword evidence="14" id="KW-0175">Coiled coil</keyword>
<evidence type="ECO:0000313" key="17">
    <source>
        <dbReference type="EMBL" id="RUR84999.1"/>
    </source>
</evidence>
<dbReference type="Gene3D" id="1.10.287.130">
    <property type="match status" value="1"/>
</dbReference>
<dbReference type="InterPro" id="IPR013654">
    <property type="entry name" value="PAS_2"/>
</dbReference>
<dbReference type="PROSITE" id="PS50109">
    <property type="entry name" value="HIS_KIN"/>
    <property type="match status" value="1"/>
</dbReference>
<keyword evidence="18" id="KW-1185">Reference proteome</keyword>
<dbReference type="Pfam" id="PF08446">
    <property type="entry name" value="PAS_2"/>
    <property type="match status" value="1"/>
</dbReference>
<dbReference type="InterPro" id="IPR003661">
    <property type="entry name" value="HisK_dim/P_dom"/>
</dbReference>
<dbReference type="EC" id="2.7.13.3" evidence="3"/>
<reference evidence="17 18" key="1">
    <citation type="journal article" date="2019" name="Genome Biol. Evol.">
        <title>Day and night: Metabolic profiles and evolutionary relationships of six axenic non-marine cyanobacteria.</title>
        <authorList>
            <person name="Will S.E."/>
            <person name="Henke P."/>
            <person name="Boedeker C."/>
            <person name="Huang S."/>
            <person name="Brinkmann H."/>
            <person name="Rohde M."/>
            <person name="Jarek M."/>
            <person name="Friedl T."/>
            <person name="Seufert S."/>
            <person name="Schumacher M."/>
            <person name="Overmann J."/>
            <person name="Neumann-Schaal M."/>
            <person name="Petersen J."/>
        </authorList>
    </citation>
    <scope>NUCLEOTIDE SEQUENCE [LARGE SCALE GENOMIC DNA]</scope>
    <source>
        <strain evidence="17 18">PCC 6912</strain>
    </source>
</reference>
<dbReference type="CDD" id="cd00082">
    <property type="entry name" value="HisKA"/>
    <property type="match status" value="1"/>
</dbReference>
<evidence type="ECO:0000256" key="13">
    <source>
        <dbReference type="ARBA" id="ARBA00023170"/>
    </source>
</evidence>
<evidence type="ECO:0000256" key="1">
    <source>
        <dbReference type="ARBA" id="ARBA00000085"/>
    </source>
</evidence>
<dbReference type="InterPro" id="IPR005467">
    <property type="entry name" value="His_kinase_dom"/>
</dbReference>
<keyword evidence="9 17" id="KW-0418">Kinase</keyword>
<comment type="similarity">
    <text evidence="2">In the N-terminal section; belongs to the phytochrome family.</text>
</comment>
<dbReference type="InterPro" id="IPR001294">
    <property type="entry name" value="Phytochrome"/>
</dbReference>
<dbReference type="Gene3D" id="3.30.450.20">
    <property type="entry name" value="PAS domain"/>
    <property type="match status" value="1"/>
</dbReference>
<dbReference type="SMART" id="SM00388">
    <property type="entry name" value="HisKA"/>
    <property type="match status" value="1"/>
</dbReference>